<dbReference type="EMBL" id="JACLYU010000251">
    <property type="protein sequence ID" value="MBM6700669.1"/>
    <property type="molecule type" value="Genomic_DNA"/>
</dbReference>
<gene>
    <name evidence="1" type="ORF">H7U32_10355</name>
</gene>
<sequence>MTDYLSLVGRGTAGFRDVFAPGSPMLAEDADTVYMAGFHGSTSHLQWRIWIPPGAKCLQATLYTYASPPESKILMRMHQPPAGGLAAVTAENAAAVDLTHVF</sequence>
<name>A0A939BAM7_9BIFI</name>
<comment type="caution">
    <text evidence="1">The sequence shown here is derived from an EMBL/GenBank/DDBJ whole genome shotgun (WGS) entry which is preliminary data.</text>
</comment>
<reference evidence="1" key="1">
    <citation type="submission" date="2020-08" db="EMBL/GenBank/DDBJ databases">
        <authorList>
            <person name="Cejkova D."/>
            <person name="Kubasova T."/>
            <person name="Jahodarova E."/>
            <person name="Rychlik I."/>
        </authorList>
    </citation>
    <scope>NUCLEOTIDE SEQUENCE</scope>
    <source>
        <strain evidence="1">An836</strain>
    </source>
</reference>
<keyword evidence="2" id="KW-1185">Reference proteome</keyword>
<evidence type="ECO:0000313" key="2">
    <source>
        <dbReference type="Proteomes" id="UP000718821"/>
    </source>
</evidence>
<evidence type="ECO:0000313" key="1">
    <source>
        <dbReference type="EMBL" id="MBM6700669.1"/>
    </source>
</evidence>
<proteinExistence type="predicted"/>
<dbReference type="RefSeq" id="WP_204469943.1">
    <property type="nucleotide sequence ID" value="NZ_JACLYU010000251.1"/>
</dbReference>
<accession>A0A939BAM7</accession>
<protein>
    <submittedName>
        <fullName evidence="1">Uncharacterized protein</fullName>
    </submittedName>
</protein>
<dbReference type="Proteomes" id="UP000718821">
    <property type="component" value="Unassembled WGS sequence"/>
</dbReference>
<feature type="non-terminal residue" evidence="1">
    <location>
        <position position="102"/>
    </location>
</feature>
<organism evidence="1 2">
    <name type="scientific">Bifidobacterium pullorum subsp. saeculare</name>
    <dbReference type="NCBI Taxonomy" id="78257"/>
    <lineage>
        <taxon>Bacteria</taxon>
        <taxon>Bacillati</taxon>
        <taxon>Actinomycetota</taxon>
        <taxon>Actinomycetes</taxon>
        <taxon>Bifidobacteriales</taxon>
        <taxon>Bifidobacteriaceae</taxon>
        <taxon>Bifidobacterium</taxon>
    </lineage>
</organism>
<dbReference type="AlphaFoldDB" id="A0A939BAM7"/>
<reference evidence="1" key="2">
    <citation type="journal article" date="2021" name="Sci. Rep.">
        <title>The distribution of antibiotic resistance genes in chicken gut microbiota commensals.</title>
        <authorList>
            <person name="Juricova H."/>
            <person name="Matiasovicova J."/>
            <person name="Kubasova T."/>
            <person name="Cejkova D."/>
            <person name="Rychlik I."/>
        </authorList>
    </citation>
    <scope>NUCLEOTIDE SEQUENCE</scope>
    <source>
        <strain evidence="1">An836</strain>
    </source>
</reference>